<dbReference type="Proteomes" id="UP000724874">
    <property type="component" value="Unassembled WGS sequence"/>
</dbReference>
<evidence type="ECO:0000256" key="1">
    <source>
        <dbReference type="SAM" id="Phobius"/>
    </source>
</evidence>
<sequence length="125" mass="13284">MVQGEPTVQAAAAAVLIFLIVVIPILCGVEGILSITQGFVIARRATRPHSEPITLIQRNSASSNPAPLPTCVSHSLHPRCFFISLVSCVTNHVNTVTGLATLRCFSRQAADLSVTILQSPSGRPR</sequence>
<keyword evidence="3" id="KW-1185">Reference proteome</keyword>
<dbReference type="EMBL" id="JADNYJ010000456">
    <property type="protein sequence ID" value="KAF8869363.1"/>
    <property type="molecule type" value="Genomic_DNA"/>
</dbReference>
<evidence type="ECO:0000313" key="2">
    <source>
        <dbReference type="EMBL" id="KAF8869363.1"/>
    </source>
</evidence>
<dbReference type="AlphaFoldDB" id="A0A9P5TEH2"/>
<organism evidence="2 3">
    <name type="scientific">Gymnopilus junonius</name>
    <name type="common">Spectacular rustgill mushroom</name>
    <name type="synonym">Gymnopilus spectabilis subsp. junonius</name>
    <dbReference type="NCBI Taxonomy" id="109634"/>
    <lineage>
        <taxon>Eukaryota</taxon>
        <taxon>Fungi</taxon>
        <taxon>Dikarya</taxon>
        <taxon>Basidiomycota</taxon>
        <taxon>Agaricomycotina</taxon>
        <taxon>Agaricomycetes</taxon>
        <taxon>Agaricomycetidae</taxon>
        <taxon>Agaricales</taxon>
        <taxon>Agaricineae</taxon>
        <taxon>Hymenogastraceae</taxon>
        <taxon>Gymnopilus</taxon>
    </lineage>
</organism>
<proteinExistence type="predicted"/>
<feature type="transmembrane region" description="Helical" evidence="1">
    <location>
        <begin position="12"/>
        <end position="35"/>
    </location>
</feature>
<keyword evidence="1" id="KW-0812">Transmembrane</keyword>
<keyword evidence="1" id="KW-1133">Transmembrane helix</keyword>
<accession>A0A9P5TEH2</accession>
<reference evidence="2" key="1">
    <citation type="submission" date="2020-11" db="EMBL/GenBank/DDBJ databases">
        <authorList>
            <consortium name="DOE Joint Genome Institute"/>
            <person name="Ahrendt S."/>
            <person name="Riley R."/>
            <person name="Andreopoulos W."/>
            <person name="LaButti K."/>
            <person name="Pangilinan J."/>
            <person name="Ruiz-duenas F.J."/>
            <person name="Barrasa J.M."/>
            <person name="Sanchez-Garcia M."/>
            <person name="Camarero S."/>
            <person name="Miyauchi S."/>
            <person name="Serrano A."/>
            <person name="Linde D."/>
            <person name="Babiker R."/>
            <person name="Drula E."/>
            <person name="Ayuso-Fernandez I."/>
            <person name="Pacheco R."/>
            <person name="Padilla G."/>
            <person name="Ferreira P."/>
            <person name="Barriuso J."/>
            <person name="Kellner H."/>
            <person name="Castanera R."/>
            <person name="Alfaro M."/>
            <person name="Ramirez L."/>
            <person name="Pisabarro A.G."/>
            <person name="Kuo A."/>
            <person name="Tritt A."/>
            <person name="Lipzen A."/>
            <person name="He G."/>
            <person name="Yan M."/>
            <person name="Ng V."/>
            <person name="Cullen D."/>
            <person name="Martin F."/>
            <person name="Rosso M.-N."/>
            <person name="Henrissat B."/>
            <person name="Hibbett D."/>
            <person name="Martinez A.T."/>
            <person name="Grigoriev I.V."/>
        </authorList>
    </citation>
    <scope>NUCLEOTIDE SEQUENCE</scope>
    <source>
        <strain evidence="2">AH 44721</strain>
    </source>
</reference>
<comment type="caution">
    <text evidence="2">The sequence shown here is derived from an EMBL/GenBank/DDBJ whole genome shotgun (WGS) entry which is preliminary data.</text>
</comment>
<evidence type="ECO:0000313" key="3">
    <source>
        <dbReference type="Proteomes" id="UP000724874"/>
    </source>
</evidence>
<protein>
    <submittedName>
        <fullName evidence="2">Uncharacterized protein</fullName>
    </submittedName>
</protein>
<keyword evidence="1" id="KW-0472">Membrane</keyword>
<name>A0A9P5TEH2_GYMJU</name>
<gene>
    <name evidence="2" type="ORF">CPB84DRAFT_1015231</name>
</gene>